<evidence type="ECO:0000313" key="9">
    <source>
        <dbReference type="Proteomes" id="UP001153678"/>
    </source>
</evidence>
<organism evidence="8 9">
    <name type="scientific">Funneliformis geosporum</name>
    <dbReference type="NCBI Taxonomy" id="1117311"/>
    <lineage>
        <taxon>Eukaryota</taxon>
        <taxon>Fungi</taxon>
        <taxon>Fungi incertae sedis</taxon>
        <taxon>Mucoromycota</taxon>
        <taxon>Glomeromycotina</taxon>
        <taxon>Glomeromycetes</taxon>
        <taxon>Glomerales</taxon>
        <taxon>Glomeraceae</taxon>
        <taxon>Funneliformis</taxon>
    </lineage>
</organism>
<evidence type="ECO:0000256" key="6">
    <source>
        <dbReference type="ARBA" id="ARBA00022859"/>
    </source>
</evidence>
<keyword evidence="4" id="KW-0863">Zinc-finger</keyword>
<dbReference type="EMBL" id="CAMKVN010004609">
    <property type="protein sequence ID" value="CAI2187388.1"/>
    <property type="molecule type" value="Genomic_DNA"/>
</dbReference>
<evidence type="ECO:0000256" key="1">
    <source>
        <dbReference type="ARBA" id="ARBA00004496"/>
    </source>
</evidence>
<dbReference type="GO" id="GO:0002376">
    <property type="term" value="P:immune system process"/>
    <property type="evidence" value="ECO:0007669"/>
    <property type="project" value="UniProtKB-KW"/>
</dbReference>
<comment type="subcellular location">
    <subcellularLocation>
        <location evidence="1">Cytoplasm</location>
    </subcellularLocation>
</comment>
<evidence type="ECO:0000256" key="2">
    <source>
        <dbReference type="ARBA" id="ARBA00022490"/>
    </source>
</evidence>
<evidence type="ECO:0000256" key="3">
    <source>
        <dbReference type="ARBA" id="ARBA00022723"/>
    </source>
</evidence>
<comment type="caution">
    <text evidence="8">The sequence shown here is derived from an EMBL/GenBank/DDBJ whole genome shotgun (WGS) entry which is preliminary data.</text>
</comment>
<dbReference type="GO" id="GO:0005737">
    <property type="term" value="C:cytoplasm"/>
    <property type="evidence" value="ECO:0007669"/>
    <property type="project" value="UniProtKB-SubCell"/>
</dbReference>
<keyword evidence="5" id="KW-0862">Zinc</keyword>
<dbReference type="Proteomes" id="UP001153678">
    <property type="component" value="Unassembled WGS sequence"/>
</dbReference>
<dbReference type="AlphaFoldDB" id="A0A9W4X124"/>
<dbReference type="Pfam" id="PF20173">
    <property type="entry name" value="ZnF_RZ-type"/>
    <property type="match status" value="1"/>
</dbReference>
<evidence type="ECO:0000256" key="5">
    <source>
        <dbReference type="ARBA" id="ARBA00022833"/>
    </source>
</evidence>
<proteinExistence type="predicted"/>
<dbReference type="PROSITE" id="PS51981">
    <property type="entry name" value="ZF_RZ"/>
    <property type="match status" value="1"/>
</dbReference>
<keyword evidence="3" id="KW-0479">Metal-binding</keyword>
<dbReference type="OrthoDB" id="2423195at2759"/>
<evidence type="ECO:0000313" key="8">
    <source>
        <dbReference type="EMBL" id="CAI2187388.1"/>
    </source>
</evidence>
<dbReference type="InterPro" id="IPR046439">
    <property type="entry name" value="ZF_RZ_dom"/>
</dbReference>
<protein>
    <submittedName>
        <fullName evidence="8">18620_t:CDS:1</fullName>
    </submittedName>
</protein>
<name>A0A9W4X124_9GLOM</name>
<reference evidence="8" key="1">
    <citation type="submission" date="2022-08" db="EMBL/GenBank/DDBJ databases">
        <authorList>
            <person name="Kallberg Y."/>
            <person name="Tangrot J."/>
            <person name="Rosling A."/>
        </authorList>
    </citation>
    <scope>NUCLEOTIDE SEQUENCE</scope>
    <source>
        <strain evidence="8">Wild A</strain>
    </source>
</reference>
<gene>
    <name evidence="8" type="ORF">FWILDA_LOCUS13056</name>
</gene>
<dbReference type="GO" id="GO:0008270">
    <property type="term" value="F:zinc ion binding"/>
    <property type="evidence" value="ECO:0007669"/>
    <property type="project" value="UniProtKB-KW"/>
</dbReference>
<keyword evidence="9" id="KW-1185">Reference proteome</keyword>
<feature type="domain" description="RZ-type" evidence="7">
    <location>
        <begin position="1"/>
        <end position="63"/>
    </location>
</feature>
<evidence type="ECO:0000259" key="7">
    <source>
        <dbReference type="PROSITE" id="PS51981"/>
    </source>
</evidence>
<accession>A0A9W4X124</accession>
<sequence length="65" mass="7097">MSSEFSGSGHWYECSNGYLYTIGECEGIMQASRYPDCGATIGGNSHNLTSRNKLNVKFDTIGSRP</sequence>
<keyword evidence="2" id="KW-0963">Cytoplasm</keyword>
<keyword evidence="6" id="KW-0391">Immunity</keyword>
<evidence type="ECO:0000256" key="4">
    <source>
        <dbReference type="ARBA" id="ARBA00022771"/>
    </source>
</evidence>